<keyword evidence="7 8" id="KW-1208">Phospholipid metabolism</keyword>
<dbReference type="GO" id="GO:0016636">
    <property type="term" value="F:oxidoreductase activity, acting on the CH-CH group of donors, iron-sulfur protein as acceptor"/>
    <property type="evidence" value="ECO:0007669"/>
    <property type="project" value="UniProtKB-UniRule"/>
</dbReference>
<feature type="domain" description="Digeranylgeranylglycerophospholipid reductase catalytic" evidence="9">
    <location>
        <begin position="178"/>
        <end position="261"/>
    </location>
</feature>
<dbReference type="SUPFAM" id="SSF51905">
    <property type="entry name" value="FAD/NAD(P)-binding domain"/>
    <property type="match status" value="1"/>
</dbReference>
<feature type="binding site" evidence="8">
    <location>
        <position position="100"/>
    </location>
    <ligand>
        <name>FAD</name>
        <dbReference type="ChEBI" id="CHEBI:57692"/>
    </ligand>
</feature>
<dbReference type="InterPro" id="IPR023590">
    <property type="entry name" value="DGGGPL_reductase"/>
</dbReference>
<feature type="binding site" evidence="8">
    <location>
        <position position="49"/>
    </location>
    <ligand>
        <name>FAD</name>
        <dbReference type="ChEBI" id="CHEBI:57692"/>
    </ligand>
</feature>
<dbReference type="Pfam" id="PF12831">
    <property type="entry name" value="FAD_oxidored"/>
    <property type="match status" value="1"/>
</dbReference>
<dbReference type="Gene3D" id="3.30.9.10">
    <property type="entry name" value="D-Amino Acid Oxidase, subunit A, domain 2"/>
    <property type="match status" value="1"/>
</dbReference>
<protein>
    <recommendedName>
        <fullName evidence="8">Digeranylgeranylglycerophospholipid reductase</fullName>
        <shortName evidence="8">DGGGPL reductase</shortName>
        <ecNumber evidence="8">1.3.7.11</ecNumber>
    </recommendedName>
    <alternativeName>
        <fullName evidence="8">2,3-bis-O-geranylgeranylglyceryl phosphate reductase</fullName>
    </alternativeName>
    <alternativeName>
        <fullName evidence="8">Geranylgeranyl reductase</fullName>
        <shortName evidence="8">GGR</shortName>
    </alternativeName>
</protein>
<dbReference type="NCBIfam" id="TIGR02032">
    <property type="entry name" value="GG-red-SF"/>
    <property type="match status" value="1"/>
</dbReference>
<dbReference type="PANTHER" id="PTHR42685:SF18">
    <property type="entry name" value="DIGERANYLGERANYLGLYCEROPHOSPHOLIPID REDUCTASE"/>
    <property type="match status" value="1"/>
</dbReference>
<dbReference type="PANTHER" id="PTHR42685">
    <property type="entry name" value="GERANYLGERANYL DIPHOSPHATE REDUCTASE"/>
    <property type="match status" value="1"/>
</dbReference>
<dbReference type="GO" id="GO:0016020">
    <property type="term" value="C:membrane"/>
    <property type="evidence" value="ECO:0007669"/>
    <property type="project" value="GOC"/>
</dbReference>
<evidence type="ECO:0000313" key="11">
    <source>
        <dbReference type="Proteomes" id="UP001185015"/>
    </source>
</evidence>
<dbReference type="InterPro" id="IPR054715">
    <property type="entry name" value="GGR_cat"/>
</dbReference>
<feature type="binding site" evidence="8">
    <location>
        <position position="292"/>
    </location>
    <ligand>
        <name>FAD</name>
        <dbReference type="ChEBI" id="CHEBI:57692"/>
    </ligand>
</feature>
<dbReference type="InterPro" id="IPR011777">
    <property type="entry name" value="Geranylgeranyl_Rdtase_fam"/>
</dbReference>
<evidence type="ECO:0000256" key="5">
    <source>
        <dbReference type="ARBA" id="ARBA00023098"/>
    </source>
</evidence>
<comment type="pathway">
    <text evidence="8">Membrane lipid metabolism; glycerophospholipid metabolism.</text>
</comment>
<dbReference type="Pfam" id="PF22578">
    <property type="entry name" value="GGR_cat"/>
    <property type="match status" value="1"/>
</dbReference>
<comment type="similarity">
    <text evidence="8">Belongs to the geranylgeranyl reductase family. DGGGPL reductase subfamily.</text>
</comment>
<dbReference type="PRINTS" id="PR00420">
    <property type="entry name" value="RNGMNOXGNASE"/>
</dbReference>
<feature type="binding site" evidence="8">
    <location>
        <position position="16"/>
    </location>
    <ligand>
        <name>FAD</name>
        <dbReference type="ChEBI" id="CHEBI:57692"/>
    </ligand>
</feature>
<keyword evidence="11" id="KW-1185">Reference proteome</keyword>
<evidence type="ECO:0000259" key="9">
    <source>
        <dbReference type="Pfam" id="PF22578"/>
    </source>
</evidence>
<comment type="catalytic activity">
    <reaction evidence="8">
        <text>CDP-2,3-bis-O-(geranylgeranyl)-sn-glycerol + 8 AH2 = CDP-2,3-bis-O-(phytanyl)-sn-glycerol + 8 A</text>
        <dbReference type="Rhea" id="RHEA:84207"/>
        <dbReference type="ChEBI" id="CHEBI:13193"/>
        <dbReference type="ChEBI" id="CHEBI:17499"/>
        <dbReference type="ChEBI" id="CHEBI:58838"/>
        <dbReference type="ChEBI" id="CHEBI:74004"/>
    </reaction>
</comment>
<comment type="catalytic activity">
    <reaction evidence="8">
        <text>2,3-bis-O-(phytanyl)-sn-glycerol 1-phosphate + 8 oxidized 2[4Fe-4S]-[ferredoxin] = 2,3-bis-O-(geranylgeranyl)-sn-glycerol 1-phosphate + 8 reduced 2[4Fe-4S]-[ferredoxin] + 16 H(+)</text>
        <dbReference type="Rhea" id="RHEA:36159"/>
        <dbReference type="Rhea" id="RHEA-COMP:10002"/>
        <dbReference type="Rhea" id="RHEA-COMP:10004"/>
        <dbReference type="ChEBI" id="CHEBI:15378"/>
        <dbReference type="ChEBI" id="CHEBI:33722"/>
        <dbReference type="ChEBI" id="CHEBI:33723"/>
        <dbReference type="ChEBI" id="CHEBI:58837"/>
        <dbReference type="ChEBI" id="CHEBI:73125"/>
        <dbReference type="EC" id="1.3.7.11"/>
    </reaction>
</comment>
<feature type="binding site" evidence="8">
    <location>
        <position position="280"/>
    </location>
    <ligand>
        <name>FAD</name>
        <dbReference type="ChEBI" id="CHEBI:57692"/>
    </ligand>
</feature>
<evidence type="ECO:0000256" key="1">
    <source>
        <dbReference type="ARBA" id="ARBA00022516"/>
    </source>
</evidence>
<keyword evidence="3 8" id="KW-0274">FAD</keyword>
<evidence type="ECO:0000313" key="10">
    <source>
        <dbReference type="EMBL" id="MDR6224001.1"/>
    </source>
</evidence>
<reference evidence="10 11" key="1">
    <citation type="submission" date="2023-07" db="EMBL/GenBank/DDBJ databases">
        <title>Genomic Encyclopedia of Type Strains, Phase IV (KMG-IV): sequencing the most valuable type-strain genomes for metagenomic binning, comparative biology and taxonomic classification.</title>
        <authorList>
            <person name="Goeker M."/>
        </authorList>
    </citation>
    <scope>NUCLEOTIDE SEQUENCE [LARGE SCALE GENOMIC DNA]</scope>
    <source>
        <strain evidence="10 11">DSM 17273</strain>
    </source>
</reference>
<dbReference type="InterPro" id="IPR050407">
    <property type="entry name" value="Geranylgeranyl_reductase"/>
</dbReference>
<keyword evidence="2 8" id="KW-0285">Flavoprotein</keyword>
<feature type="binding site" evidence="8">
    <location>
        <position position="35"/>
    </location>
    <ligand>
        <name>FAD</name>
        <dbReference type="ChEBI" id="CHEBI:57692"/>
    </ligand>
</feature>
<dbReference type="InterPro" id="IPR036188">
    <property type="entry name" value="FAD/NAD-bd_sf"/>
</dbReference>
<organism evidence="10 11">
    <name type="scientific">Methanococcoides alaskense</name>
    <dbReference type="NCBI Taxonomy" id="325778"/>
    <lineage>
        <taxon>Archaea</taxon>
        <taxon>Methanobacteriati</taxon>
        <taxon>Methanobacteriota</taxon>
        <taxon>Stenosarchaea group</taxon>
        <taxon>Methanomicrobia</taxon>
        <taxon>Methanosarcinales</taxon>
        <taxon>Methanosarcinaceae</taxon>
        <taxon>Methanococcoides</taxon>
    </lineage>
</organism>
<evidence type="ECO:0000256" key="7">
    <source>
        <dbReference type="ARBA" id="ARBA00023264"/>
    </source>
</evidence>
<dbReference type="GO" id="GO:0046467">
    <property type="term" value="P:membrane lipid biosynthetic process"/>
    <property type="evidence" value="ECO:0007669"/>
    <property type="project" value="InterPro"/>
</dbReference>
<dbReference type="GO" id="GO:0016628">
    <property type="term" value="F:oxidoreductase activity, acting on the CH-CH group of donors, NAD or NADP as acceptor"/>
    <property type="evidence" value="ECO:0007669"/>
    <property type="project" value="InterPro"/>
</dbReference>
<name>A0AA90ZAS4_9EURY</name>
<keyword evidence="4 8" id="KW-0560">Oxidoreductase</keyword>
<evidence type="ECO:0000256" key="8">
    <source>
        <dbReference type="HAMAP-Rule" id="MF_01287"/>
    </source>
</evidence>
<feature type="binding site" evidence="8">
    <location>
        <position position="293"/>
    </location>
    <ligand>
        <name>FAD</name>
        <dbReference type="ChEBI" id="CHEBI:57692"/>
    </ligand>
</feature>
<evidence type="ECO:0000256" key="3">
    <source>
        <dbReference type="ARBA" id="ARBA00022827"/>
    </source>
</evidence>
<feature type="binding site" evidence="8">
    <location>
        <position position="371"/>
    </location>
    <ligand>
        <name>a 2,3-bis-O-(geranylgeranyl)-sn-glycerol 1-phospholipid</name>
        <dbReference type="ChEBI" id="CHEBI:138140"/>
    </ligand>
</feature>
<comment type="caution">
    <text evidence="8">Lacks conserved residue(s) required for the propagation of feature annotation.</text>
</comment>
<dbReference type="EMBL" id="JAVDQI010000018">
    <property type="protein sequence ID" value="MDR6224001.1"/>
    <property type="molecule type" value="Genomic_DNA"/>
</dbReference>
<keyword evidence="5 8" id="KW-0443">Lipid metabolism</keyword>
<comment type="catalytic activity">
    <reaction evidence="8">
        <text>archaetidylserine + 8 AH2 = 2,3-bis-O-phytanyl-sn-glycero-3-phospho-L-serine + 8 A</text>
        <dbReference type="Rhea" id="RHEA:84215"/>
        <dbReference type="ChEBI" id="CHEBI:13193"/>
        <dbReference type="ChEBI" id="CHEBI:17499"/>
        <dbReference type="ChEBI" id="CHEBI:71517"/>
        <dbReference type="ChEBI" id="CHEBI:74853"/>
    </reaction>
</comment>
<dbReference type="Proteomes" id="UP001185015">
    <property type="component" value="Unassembled WGS sequence"/>
</dbReference>
<dbReference type="GO" id="GO:0046474">
    <property type="term" value="P:glycerophospholipid biosynthetic process"/>
    <property type="evidence" value="ECO:0007669"/>
    <property type="project" value="UniProtKB-UniRule"/>
</dbReference>
<feature type="binding site" evidence="8">
    <location>
        <position position="46"/>
    </location>
    <ligand>
        <name>FAD</name>
        <dbReference type="ChEBI" id="CHEBI:57692"/>
    </ligand>
</feature>
<dbReference type="GO" id="GO:0045550">
    <property type="term" value="F:geranylgeranyl reductase activity"/>
    <property type="evidence" value="ECO:0007669"/>
    <property type="project" value="InterPro"/>
</dbReference>
<feature type="binding site" evidence="8">
    <location>
        <position position="47"/>
    </location>
    <ligand>
        <name>FAD</name>
        <dbReference type="ChEBI" id="CHEBI:57692"/>
    </ligand>
</feature>
<comment type="catalytic activity">
    <reaction evidence="8">
        <text>a 2,3-bis-O-phytanyl-sn-glycerol 1-phospholipid + 8 oxidized 2[4Fe-4S]-[ferredoxin] = a 2,3-bis-O-(geranylgeranyl)-sn-glycerol 1-phospholipid + 8 reduced 2[4Fe-4S]-[ferredoxin] + 16 H(+)</text>
        <dbReference type="Rhea" id="RHEA:54324"/>
        <dbReference type="Rhea" id="RHEA-COMP:10002"/>
        <dbReference type="Rhea" id="RHEA-COMP:10004"/>
        <dbReference type="ChEBI" id="CHEBI:15378"/>
        <dbReference type="ChEBI" id="CHEBI:33722"/>
        <dbReference type="ChEBI" id="CHEBI:33723"/>
        <dbReference type="ChEBI" id="CHEBI:138139"/>
        <dbReference type="ChEBI" id="CHEBI:138140"/>
        <dbReference type="EC" id="1.3.7.11"/>
    </reaction>
</comment>
<dbReference type="EC" id="1.3.7.11" evidence="8"/>
<feature type="binding site" evidence="8">
    <location>
        <position position="124"/>
    </location>
    <ligand>
        <name>FAD</name>
        <dbReference type="ChEBI" id="CHEBI:57692"/>
    </ligand>
</feature>
<dbReference type="HAMAP" id="MF_01287">
    <property type="entry name" value="DGGGPL_reductase"/>
    <property type="match status" value="1"/>
</dbReference>
<keyword evidence="6 8" id="KW-0594">Phospholipid biosynthesis</keyword>
<keyword evidence="1 8" id="KW-0444">Lipid biosynthesis</keyword>
<evidence type="ECO:0000256" key="2">
    <source>
        <dbReference type="ARBA" id="ARBA00022630"/>
    </source>
</evidence>
<comment type="miscellaneous">
    <text evidence="8">Reduction reaction proceeds via syn addition of hydrogen for double bonds.</text>
</comment>
<gene>
    <name evidence="10" type="ORF">J2750_002482</name>
</gene>
<dbReference type="Gene3D" id="3.50.50.60">
    <property type="entry name" value="FAD/NAD(P)-binding domain"/>
    <property type="match status" value="1"/>
</dbReference>
<accession>A0AA90ZAS4</accession>
<evidence type="ECO:0000256" key="6">
    <source>
        <dbReference type="ARBA" id="ARBA00023209"/>
    </source>
</evidence>
<comment type="catalytic activity">
    <reaction evidence="8">
        <text>a 2,3-bis-O-phytanyl-sn-glycerol 1-phospholipid + 8 A = a 2,3-bis-O-(geranylgeranyl)-sn-glycerol 1-phospholipid + 8 AH2</text>
        <dbReference type="Rhea" id="RHEA:64376"/>
        <dbReference type="ChEBI" id="CHEBI:13193"/>
        <dbReference type="ChEBI" id="CHEBI:17499"/>
        <dbReference type="ChEBI" id="CHEBI:138139"/>
        <dbReference type="ChEBI" id="CHEBI:138140"/>
    </reaction>
</comment>
<comment type="caution">
    <text evidence="10">The sequence shown here is derived from an EMBL/GenBank/DDBJ whole genome shotgun (WGS) entry which is preliminary data.</text>
</comment>
<sequence>MMKDQYDLIVVGAGPAGSIAATTAAKKGLSVLMLEKRQEIGEPVRCAEGVGKKRLRQHIEPDEKWVCGEVSSAKIISPNGTTLTMAEVDAGSEVGYVLDRKIFDRTLVELSGEAGVDIMVKARVTGLIIEGETVCGVEMMHLGKTYSIRSKLVIGADGVESKVGRWAGIDTSLKPSHIETCAQFLVSGVDIDQDSCYFYMGNKVAPGGYVWLFPKGNNMANVGIGMLGSRSGKKKPIEYLTEFVETNYPNGSIIEHVAGAVPASGPIEKTIANGLMLVGDAARQSDPFTGGGISNAMDAGMYAGEVAAEAIAQNDVSETMLQEYERRWRGSFGNEIANNLIVKETFFSLSDEDLDSLAGSIKDVDFKKMDLIDFIAALFKANKKLLWNLRPLFTQKLKQKFSGLTKFKK</sequence>
<comment type="function">
    <text evidence="8">Is involved in the reduction of 2,3-digeranylgeranylglycerophospholipids (unsaturated archaeols) into 2,3-diphytanylglycerophospholipids (saturated archaeols) in the biosynthesis of archaeal membrane lipids. Catalyzes the formation of archaetidic acid (2,3-di-O-phytanyl-sn-glyceryl phosphate) from 2,3-di-O-geranylgeranylglyceryl phosphate (DGGGP) via the hydrogenation of each double bond of the isoprenoid chains. Is also probably able to reduce double bonds of geranyl groups in CDP-2,3-bis-O-(geranylgeranyl)-sn-glycerol and archaetidylserine, thus acting at various stages in the biosynthesis of archaeal membrane lipids.</text>
</comment>
<proteinExistence type="inferred from homology"/>
<evidence type="ECO:0000256" key="4">
    <source>
        <dbReference type="ARBA" id="ARBA00023002"/>
    </source>
</evidence>
<dbReference type="AlphaFoldDB" id="A0AA90ZAS4"/>
<dbReference type="GO" id="GO:0050660">
    <property type="term" value="F:flavin adenine dinucleotide binding"/>
    <property type="evidence" value="ECO:0007669"/>
    <property type="project" value="UniProtKB-UniRule"/>
</dbReference>
<comment type="cofactor">
    <cofactor evidence="8">
        <name>FAD</name>
        <dbReference type="ChEBI" id="CHEBI:57692"/>
    </cofactor>
    <text evidence="8">Binds 1 FAD per subunit.</text>
</comment>